<dbReference type="EMBL" id="CP102290">
    <property type="protein sequence ID" value="UWP60861.1"/>
    <property type="molecule type" value="Genomic_DNA"/>
</dbReference>
<gene>
    <name evidence="2" type="ORF">NQ502_07470</name>
</gene>
<evidence type="ECO:0000313" key="2">
    <source>
        <dbReference type="EMBL" id="UWP60861.1"/>
    </source>
</evidence>
<dbReference type="InterPro" id="IPR046059">
    <property type="entry name" value="DUF6017"/>
</dbReference>
<dbReference type="RefSeq" id="WP_028527560.1">
    <property type="nucleotide sequence ID" value="NZ_CABLBR010000003.1"/>
</dbReference>
<feature type="domain" description="DUF6017" evidence="1">
    <location>
        <begin position="203"/>
        <end position="312"/>
    </location>
</feature>
<reference evidence="2" key="1">
    <citation type="journal article" date="2022" name="Cell">
        <title>Design, construction, and in vivo augmentation of a complex gut microbiome.</title>
        <authorList>
            <person name="Cheng A.G."/>
            <person name="Ho P.Y."/>
            <person name="Aranda-Diaz A."/>
            <person name="Jain S."/>
            <person name="Yu F.B."/>
            <person name="Meng X."/>
            <person name="Wang M."/>
            <person name="Iakiviak M."/>
            <person name="Nagashima K."/>
            <person name="Zhao A."/>
            <person name="Murugkar P."/>
            <person name="Patil A."/>
            <person name="Atabakhsh K."/>
            <person name="Weakley A."/>
            <person name="Yan J."/>
            <person name="Brumbaugh A.R."/>
            <person name="Higginbottom S."/>
            <person name="Dimas A."/>
            <person name="Shiver A.L."/>
            <person name="Deutschbauer A."/>
            <person name="Neff N."/>
            <person name="Sonnenburg J.L."/>
            <person name="Huang K.C."/>
            <person name="Fischbach M.A."/>
        </authorList>
    </citation>
    <scope>NUCLEOTIDE SEQUENCE</scope>
    <source>
        <strain evidence="2">DSM 19829</strain>
    </source>
</reference>
<evidence type="ECO:0000259" key="1">
    <source>
        <dbReference type="Pfam" id="PF19481"/>
    </source>
</evidence>
<organism evidence="2 3">
    <name type="scientific">Ruminococcus gauvreauii</name>
    <dbReference type="NCBI Taxonomy" id="438033"/>
    <lineage>
        <taxon>Bacteria</taxon>
        <taxon>Bacillati</taxon>
        <taxon>Bacillota</taxon>
        <taxon>Clostridia</taxon>
        <taxon>Eubacteriales</taxon>
        <taxon>Oscillospiraceae</taxon>
        <taxon>Ruminococcus</taxon>
    </lineage>
</organism>
<sequence length="314" mass="36013">MAICSSQNTIVDQMAGIVITGNVIPQNWYRAIVKPTGKPYVEAIMILADIVYWYRPTEVRDEMTGQTTRLQKKFHGDLLQRSYQQISDQFGISKRQAARAIVALEELGVIRREFRDLKINGRSVNNVMYLELIPGRLQELTNPIQGDNESMSPILGRPAAKNNDRTIGKMETGRAGACDTNTKIYPEIINKEYSILSYQEELEQFKKQIDYDAIRLDMPYQAEQLDEIVSLAVEVLTTTKETIRVNKEERQTYLVQAQFRKLNIGHIRYVLDCLAHNITEVRNIKAMLITSLYNAVSTMGSYYMARVQHDMYGD</sequence>
<accession>A0ABY5VLI0</accession>
<name>A0ABY5VLI0_9FIRM</name>
<dbReference type="Proteomes" id="UP001060164">
    <property type="component" value="Chromosome"/>
</dbReference>
<protein>
    <submittedName>
        <fullName evidence="2">DUF6017 domain-containing protein</fullName>
    </submittedName>
</protein>
<proteinExistence type="predicted"/>
<evidence type="ECO:0000313" key="3">
    <source>
        <dbReference type="Proteomes" id="UP001060164"/>
    </source>
</evidence>
<keyword evidence="3" id="KW-1185">Reference proteome</keyword>
<dbReference type="Pfam" id="PF19481">
    <property type="entry name" value="DUF6017"/>
    <property type="match status" value="1"/>
</dbReference>